<feature type="domain" description="Glycosyl transferase family 1" evidence="3">
    <location>
        <begin position="134"/>
        <end position="311"/>
    </location>
</feature>
<reference evidence="5" key="1">
    <citation type="submission" date="2017-09" db="EMBL/GenBank/DDBJ databases">
        <title>Depth-based differentiation of microbial function through sediment-hosted aquifers and enrichment of novel symbionts in the deep terrestrial subsurface.</title>
        <authorList>
            <person name="Probst A.J."/>
            <person name="Ladd B."/>
            <person name="Jarett J.K."/>
            <person name="Geller-Mcgrath D.E."/>
            <person name="Sieber C.M.K."/>
            <person name="Emerson J.B."/>
            <person name="Anantharaman K."/>
            <person name="Thomas B.C."/>
            <person name="Malmstrom R."/>
            <person name="Stieglmeier M."/>
            <person name="Klingl A."/>
            <person name="Woyke T."/>
            <person name="Ryan C.M."/>
            <person name="Banfield J.F."/>
        </authorList>
    </citation>
    <scope>NUCLEOTIDE SEQUENCE [LARGE SCALE GENOMIC DNA]</scope>
</reference>
<keyword evidence="2" id="KW-1133">Transmembrane helix</keyword>
<dbReference type="EMBL" id="PFNN01000005">
    <property type="protein sequence ID" value="PIZ46419.1"/>
    <property type="molecule type" value="Genomic_DNA"/>
</dbReference>
<sequence length="334" mass="37516">MDFAISSDHGVLSKPNISFVILWSSGVSVFCLAILASSAVFISVIISYRDRDILTQEQSIIKFKNHLVARSAGEVEETTRLKAEFELTQRADFIIASSRNDRAYLKYLYDCPSEKIFLVNPGVDTRLFSHIPKAKAKKEIGAGVNRKIILAIGRIEPLKGFDALLYALKILLIRHKELRGRVCLWIVGGDTSESPKLWSKELRHLEKVRRLLKITALVKFMGQQLQEKLPYYYSAADVVVMPSHYESFGLVALEAMACGTPVVVSDVSGVSSLIGAERGKLITSVNNPLLLANQIGRLLTNREILTKLQKKVSQKVQKYTWNKTALEMHKIYNH</sequence>
<dbReference type="InterPro" id="IPR001296">
    <property type="entry name" value="Glyco_trans_1"/>
</dbReference>
<gene>
    <name evidence="4" type="ORF">COY30_00165</name>
</gene>
<name>A0A2M7TJ03_9BACT</name>
<evidence type="ECO:0000259" key="3">
    <source>
        <dbReference type="Pfam" id="PF00534"/>
    </source>
</evidence>
<feature type="transmembrane region" description="Helical" evidence="2">
    <location>
        <begin position="20"/>
        <end position="46"/>
    </location>
</feature>
<dbReference type="PANTHER" id="PTHR46401:SF2">
    <property type="entry name" value="GLYCOSYLTRANSFERASE WBBK-RELATED"/>
    <property type="match status" value="1"/>
</dbReference>
<evidence type="ECO:0000313" key="5">
    <source>
        <dbReference type="Proteomes" id="UP000231727"/>
    </source>
</evidence>
<evidence type="ECO:0000256" key="2">
    <source>
        <dbReference type="SAM" id="Phobius"/>
    </source>
</evidence>
<dbReference type="Pfam" id="PF00534">
    <property type="entry name" value="Glycos_transf_1"/>
    <property type="match status" value="1"/>
</dbReference>
<keyword evidence="1" id="KW-0808">Transferase</keyword>
<keyword evidence="2" id="KW-0472">Membrane</keyword>
<dbReference type="AlphaFoldDB" id="A0A2M7TJ03"/>
<protein>
    <recommendedName>
        <fullName evidence="3">Glycosyl transferase family 1 domain-containing protein</fullName>
    </recommendedName>
</protein>
<dbReference type="GO" id="GO:0009103">
    <property type="term" value="P:lipopolysaccharide biosynthetic process"/>
    <property type="evidence" value="ECO:0007669"/>
    <property type="project" value="TreeGrafter"/>
</dbReference>
<accession>A0A2M7TJ03</accession>
<dbReference type="SUPFAM" id="SSF53756">
    <property type="entry name" value="UDP-Glycosyltransferase/glycogen phosphorylase"/>
    <property type="match status" value="1"/>
</dbReference>
<dbReference type="Proteomes" id="UP000231727">
    <property type="component" value="Unassembled WGS sequence"/>
</dbReference>
<organism evidence="4 5">
    <name type="scientific">Candidatus Woesebacteria bacterium CG_4_10_14_0_2_um_filter_44_9</name>
    <dbReference type="NCBI Taxonomy" id="1975055"/>
    <lineage>
        <taxon>Bacteria</taxon>
        <taxon>Candidatus Woeseibacteriota</taxon>
    </lineage>
</organism>
<proteinExistence type="predicted"/>
<dbReference type="Gene3D" id="3.40.50.2000">
    <property type="entry name" value="Glycogen Phosphorylase B"/>
    <property type="match status" value="2"/>
</dbReference>
<evidence type="ECO:0000256" key="1">
    <source>
        <dbReference type="ARBA" id="ARBA00022679"/>
    </source>
</evidence>
<keyword evidence="2" id="KW-0812">Transmembrane</keyword>
<comment type="caution">
    <text evidence="4">The sequence shown here is derived from an EMBL/GenBank/DDBJ whole genome shotgun (WGS) entry which is preliminary data.</text>
</comment>
<evidence type="ECO:0000313" key="4">
    <source>
        <dbReference type="EMBL" id="PIZ46419.1"/>
    </source>
</evidence>
<dbReference type="GO" id="GO:0016757">
    <property type="term" value="F:glycosyltransferase activity"/>
    <property type="evidence" value="ECO:0007669"/>
    <property type="project" value="InterPro"/>
</dbReference>
<dbReference type="PANTHER" id="PTHR46401">
    <property type="entry name" value="GLYCOSYLTRANSFERASE WBBK-RELATED"/>
    <property type="match status" value="1"/>
</dbReference>